<dbReference type="EMBL" id="CBGL010000133">
    <property type="protein sequence ID" value="CDD12759.1"/>
    <property type="molecule type" value="Genomic_DNA"/>
</dbReference>
<evidence type="ECO:0000313" key="5">
    <source>
        <dbReference type="EMBL" id="CDD12759.1"/>
    </source>
</evidence>
<reference evidence="5" key="1">
    <citation type="submission" date="2012-11" db="EMBL/GenBank/DDBJ databases">
        <title>Dependencies among metagenomic species, viruses, plasmids and units of genetic variation.</title>
        <authorList>
            <person name="Nielsen H.B."/>
            <person name="Almeida M."/>
            <person name="Juncker A.S."/>
            <person name="Rasmussen S."/>
            <person name="Li J."/>
            <person name="Sunagawa S."/>
            <person name="Plichta D."/>
            <person name="Gautier L."/>
            <person name="Le Chatelier E."/>
            <person name="Peletier E."/>
            <person name="Bonde I."/>
            <person name="Nielsen T."/>
            <person name="Manichanh C."/>
            <person name="Arumugam M."/>
            <person name="Batto J."/>
            <person name="Santos M.B.Q.D."/>
            <person name="Blom N."/>
            <person name="Borruel N."/>
            <person name="Burgdorf K.S."/>
            <person name="Boumezbeur F."/>
            <person name="Casellas F."/>
            <person name="Dore J."/>
            <person name="Guarner F."/>
            <person name="Hansen T."/>
            <person name="Hildebrand F."/>
            <person name="Kaas R.S."/>
            <person name="Kennedy S."/>
            <person name="Kristiansen K."/>
            <person name="Kultima J.R."/>
            <person name="Leonard P."/>
            <person name="Levenez F."/>
            <person name="Lund O."/>
            <person name="Moumen B."/>
            <person name="Le Paslier D."/>
            <person name="Pons N."/>
            <person name="Pedersen O."/>
            <person name="Prifti E."/>
            <person name="Qin J."/>
            <person name="Raes J."/>
            <person name="Tap J."/>
            <person name="Tims S."/>
            <person name="Ussery D.W."/>
            <person name="Yamada T."/>
            <person name="MetaHit consortium"/>
            <person name="Renault P."/>
            <person name="Sicheritz-Ponten T."/>
            <person name="Bork P."/>
            <person name="Wang J."/>
            <person name="Brunak S."/>
            <person name="Ehrlich S.D."/>
        </authorList>
    </citation>
    <scope>NUCLEOTIDE SEQUENCE [LARGE SCALE GENOMIC DNA]</scope>
</reference>
<comment type="caution">
    <text evidence="5">The sequence shown here is derived from an EMBL/GenBank/DDBJ whole genome shotgun (WGS) entry which is preliminary data.</text>
</comment>
<dbReference type="GO" id="GO:0005524">
    <property type="term" value="F:ATP binding"/>
    <property type="evidence" value="ECO:0007669"/>
    <property type="project" value="UniProtKB-KW"/>
</dbReference>
<dbReference type="Gene3D" id="3.40.50.300">
    <property type="entry name" value="P-loop containing nucleotide triphosphate hydrolases"/>
    <property type="match status" value="1"/>
</dbReference>
<dbReference type="PRINTS" id="PR00300">
    <property type="entry name" value="CLPPROTEASEA"/>
</dbReference>
<dbReference type="PANTHER" id="PTHR11638:SF18">
    <property type="entry name" value="HEAT SHOCK PROTEIN 104"/>
    <property type="match status" value="1"/>
</dbReference>
<dbReference type="CDD" id="cd19499">
    <property type="entry name" value="RecA-like_ClpB_Hsp104-like"/>
    <property type="match status" value="1"/>
</dbReference>
<dbReference type="SUPFAM" id="SSF52540">
    <property type="entry name" value="P-loop containing nucleoside triphosphate hydrolases"/>
    <property type="match status" value="1"/>
</dbReference>
<dbReference type="GO" id="GO:0016887">
    <property type="term" value="F:ATP hydrolysis activity"/>
    <property type="evidence" value="ECO:0007669"/>
    <property type="project" value="InterPro"/>
</dbReference>
<keyword evidence="3" id="KW-0143">Chaperone</keyword>
<dbReference type="AlphaFoldDB" id="R6X0R3"/>
<dbReference type="Pfam" id="PF07724">
    <property type="entry name" value="AAA_2"/>
    <property type="match status" value="1"/>
</dbReference>
<name>R6X0R3_9FIRM</name>
<dbReference type="Proteomes" id="UP000014937">
    <property type="component" value="Unassembled WGS sequence"/>
</dbReference>
<dbReference type="InterPro" id="IPR050130">
    <property type="entry name" value="ClpA_ClpB"/>
</dbReference>
<evidence type="ECO:0000259" key="4">
    <source>
        <dbReference type="SMART" id="SM01086"/>
    </source>
</evidence>
<keyword evidence="1" id="KW-0547">Nucleotide-binding</keyword>
<dbReference type="InterPro" id="IPR003959">
    <property type="entry name" value="ATPase_AAA_core"/>
</dbReference>
<keyword evidence="2" id="KW-0067">ATP-binding</keyword>
<dbReference type="PANTHER" id="PTHR11638">
    <property type="entry name" value="ATP-DEPENDENT CLP PROTEASE"/>
    <property type="match status" value="1"/>
</dbReference>
<dbReference type="InterPro" id="IPR019489">
    <property type="entry name" value="Clp_ATPase_C"/>
</dbReference>
<sequence>MLFDDERNMVRIDMSEYMEKHTVSRLIGAPPGYVGYDEGGQLTEAVRRHPYSVILLDEIEKAHADVFNVLLQVLDDGRLTDGKGRIVDFKNTLIIMTSNLGSNEIMKAQGSMDREKIQQMLMNFFRPEFLNRVDDIVVFKPLQAEQIKEIVKLVLHELGDRLNKQLELTLTYTDEAVAFLAKAGFDPAFGARPLKRLIVHTVENILGKKIVAGEIKNGDKVEVVLVNDAIDVVVK</sequence>
<dbReference type="InterPro" id="IPR001270">
    <property type="entry name" value="ClpA/B"/>
</dbReference>
<evidence type="ECO:0000256" key="3">
    <source>
        <dbReference type="ARBA" id="ARBA00023186"/>
    </source>
</evidence>
<dbReference type="InterPro" id="IPR027417">
    <property type="entry name" value="P-loop_NTPase"/>
</dbReference>
<dbReference type="GO" id="GO:0034605">
    <property type="term" value="P:cellular response to heat"/>
    <property type="evidence" value="ECO:0007669"/>
    <property type="project" value="TreeGrafter"/>
</dbReference>
<evidence type="ECO:0000256" key="1">
    <source>
        <dbReference type="ARBA" id="ARBA00022741"/>
    </source>
</evidence>
<dbReference type="Gene3D" id="1.10.8.60">
    <property type="match status" value="1"/>
</dbReference>
<evidence type="ECO:0000256" key="2">
    <source>
        <dbReference type="ARBA" id="ARBA00022840"/>
    </source>
</evidence>
<dbReference type="SMART" id="SM01086">
    <property type="entry name" value="ClpB_D2-small"/>
    <property type="match status" value="1"/>
</dbReference>
<dbReference type="PROSITE" id="PS00871">
    <property type="entry name" value="CLPAB_2"/>
    <property type="match status" value="1"/>
</dbReference>
<organism evidence="5">
    <name type="scientific">Phascolarctobacterium succinatutens CAG:287</name>
    <dbReference type="NCBI Taxonomy" id="1263101"/>
    <lineage>
        <taxon>Bacteria</taxon>
        <taxon>Bacillati</taxon>
        <taxon>Bacillota</taxon>
        <taxon>Negativicutes</taxon>
        <taxon>Acidaminococcales</taxon>
        <taxon>Acidaminococcaceae</taxon>
        <taxon>Phascolarctobacterium</taxon>
    </lineage>
</organism>
<dbReference type="GO" id="GO:0005737">
    <property type="term" value="C:cytoplasm"/>
    <property type="evidence" value="ECO:0007669"/>
    <property type="project" value="TreeGrafter"/>
</dbReference>
<feature type="domain" description="Clp ATPase C-terminal" evidence="4">
    <location>
        <begin position="142"/>
        <end position="232"/>
    </location>
</feature>
<proteinExistence type="predicted"/>
<dbReference type="HOGENOM" id="CLU_005070_9_2_9"/>
<accession>R6X0R3</accession>
<gene>
    <name evidence="5" type="ORF">BN587_01232</name>
</gene>
<dbReference type="InterPro" id="IPR028299">
    <property type="entry name" value="ClpA/B_CS2"/>
</dbReference>
<protein>
    <submittedName>
        <fullName evidence="5">ATP-dependent chaperone protein ClpB</fullName>
    </submittedName>
</protein>
<dbReference type="Pfam" id="PF10431">
    <property type="entry name" value="ClpB_D2-small"/>
    <property type="match status" value="1"/>
</dbReference>